<dbReference type="PANTHER" id="PTHR43110">
    <property type="entry name" value="THIOL PEROXIDASE"/>
    <property type="match status" value="1"/>
</dbReference>
<dbReference type="InterPro" id="IPR013740">
    <property type="entry name" value="Redoxin"/>
</dbReference>
<reference evidence="8 9" key="1">
    <citation type="submission" date="2017-01" db="EMBL/GenBank/DDBJ databases">
        <title>Complete genome of Lacinutrix venerupis DOK2-8 isolated from seawater in Dokdo.</title>
        <authorList>
            <person name="Chi W.-J."/>
            <person name="Kim J.H."/>
        </authorList>
    </citation>
    <scope>NUCLEOTIDE SEQUENCE [LARGE SCALE GENOMIC DNA]</scope>
    <source>
        <strain evidence="8 9">DOK2-8</strain>
    </source>
</reference>
<dbReference type="PROSITE" id="PS01265">
    <property type="entry name" value="TPX"/>
    <property type="match status" value="1"/>
</dbReference>
<dbReference type="InterPro" id="IPR036249">
    <property type="entry name" value="Thioredoxin-like_sf"/>
</dbReference>
<evidence type="ECO:0000256" key="6">
    <source>
        <dbReference type="HAMAP-Rule" id="MF_00269"/>
    </source>
</evidence>
<feature type="domain" description="Thioredoxin" evidence="7">
    <location>
        <begin position="18"/>
        <end position="168"/>
    </location>
</feature>
<comment type="miscellaneous">
    <text evidence="6">The active site is a conserved redox-active cysteine residue, the peroxidatic cysteine (C(P)), which makes the nucleophilic attack on the peroxide substrate. The peroxide oxidizes the C(P)-SH to cysteine sulfenic acid (C(P)-SOH), which then reacts with another cysteine residue, the resolving cysteine (C(R)), to form a disulfide bridge. The disulfide is subsequently reduced by an appropriate electron donor to complete the catalytic cycle. In this atypical 2-Cys peroxiredoxin, C(R) is present in the same subunit to form an intramolecular disulfide. The disulfide is subsequently reduced by thioredoxin.</text>
</comment>
<dbReference type="PANTHER" id="PTHR43110:SF1">
    <property type="entry name" value="THIOL PEROXIDASE"/>
    <property type="match status" value="1"/>
</dbReference>
<evidence type="ECO:0000256" key="3">
    <source>
        <dbReference type="ARBA" id="ARBA00023002"/>
    </source>
</evidence>
<proteinExistence type="inferred from homology"/>
<keyword evidence="2 6" id="KW-0049">Antioxidant</keyword>
<comment type="catalytic activity">
    <reaction evidence="6">
        <text>a hydroperoxide + [thioredoxin]-dithiol = an alcohol + [thioredoxin]-disulfide + H2O</text>
        <dbReference type="Rhea" id="RHEA:62620"/>
        <dbReference type="Rhea" id="RHEA-COMP:10698"/>
        <dbReference type="Rhea" id="RHEA-COMP:10700"/>
        <dbReference type="ChEBI" id="CHEBI:15377"/>
        <dbReference type="ChEBI" id="CHEBI:29950"/>
        <dbReference type="ChEBI" id="CHEBI:30879"/>
        <dbReference type="ChEBI" id="CHEBI:35924"/>
        <dbReference type="ChEBI" id="CHEBI:50058"/>
        <dbReference type="EC" id="1.11.1.24"/>
    </reaction>
</comment>
<keyword evidence="4 6" id="KW-1015">Disulfide bond</keyword>
<dbReference type="PROSITE" id="PS51352">
    <property type="entry name" value="THIOREDOXIN_2"/>
    <property type="match status" value="1"/>
</dbReference>
<keyword evidence="9" id="KW-1185">Reference proteome</keyword>
<dbReference type="InterPro" id="IPR013766">
    <property type="entry name" value="Thioredoxin_domain"/>
</dbReference>
<dbReference type="NCBIfam" id="NF001808">
    <property type="entry name" value="PRK00522.1"/>
    <property type="match status" value="1"/>
</dbReference>
<comment type="function">
    <text evidence="6">Thiol-specific peroxidase that catalyzes the reduction of hydrogen peroxide and organic hydroperoxides to water and alcohols, respectively. Plays a role in cell protection against oxidative stress by detoxifying peroxides.</text>
</comment>
<dbReference type="SUPFAM" id="SSF52833">
    <property type="entry name" value="Thioredoxin-like"/>
    <property type="match status" value="1"/>
</dbReference>
<dbReference type="KEGG" id="lvn:BWR22_09180"/>
<accession>A0AAC9LMT5</accession>
<dbReference type="CDD" id="cd03014">
    <property type="entry name" value="PRX_Atyp2cys"/>
    <property type="match status" value="1"/>
</dbReference>
<keyword evidence="1 6" id="KW-0575">Peroxidase</keyword>
<dbReference type="EC" id="1.11.1.24" evidence="6"/>
<evidence type="ECO:0000259" key="7">
    <source>
        <dbReference type="PROSITE" id="PS51352"/>
    </source>
</evidence>
<evidence type="ECO:0000256" key="1">
    <source>
        <dbReference type="ARBA" id="ARBA00022559"/>
    </source>
</evidence>
<dbReference type="AlphaFoldDB" id="A0AAC9LMT5"/>
<comment type="subunit">
    <text evidence="6">Homodimer.</text>
</comment>
<gene>
    <name evidence="6" type="primary">tpx</name>
    <name evidence="8" type="ORF">BWR22_09180</name>
</gene>
<dbReference type="GO" id="GO:0008379">
    <property type="term" value="F:thioredoxin peroxidase activity"/>
    <property type="evidence" value="ECO:0007669"/>
    <property type="project" value="UniProtKB-UniRule"/>
</dbReference>
<protein>
    <recommendedName>
        <fullName evidence="6">Thiol peroxidase</fullName>
        <shortName evidence="6">Tpx</shortName>
        <ecNumber evidence="6">1.11.1.24</ecNumber>
    </recommendedName>
    <alternativeName>
        <fullName evidence="6">Peroxiredoxin tpx</fullName>
        <shortName evidence="6">Prx</shortName>
    </alternativeName>
    <alternativeName>
        <fullName evidence="6">Thioredoxin peroxidase</fullName>
    </alternativeName>
    <alternativeName>
        <fullName evidence="6">Thioredoxin-dependent peroxiredoxin</fullName>
    </alternativeName>
</protein>
<dbReference type="RefSeq" id="WP_076733389.1">
    <property type="nucleotide sequence ID" value="NZ_CP019352.1"/>
</dbReference>
<dbReference type="InterPro" id="IPR018219">
    <property type="entry name" value="Tpx_CS"/>
</dbReference>
<feature type="disulfide bond" description="Redox-active" evidence="6">
    <location>
        <begin position="60"/>
        <end position="94"/>
    </location>
</feature>
<dbReference type="Gene3D" id="3.40.30.10">
    <property type="entry name" value="Glutaredoxin"/>
    <property type="match status" value="1"/>
</dbReference>
<evidence type="ECO:0000313" key="9">
    <source>
        <dbReference type="Proteomes" id="UP000187506"/>
    </source>
</evidence>
<dbReference type="Proteomes" id="UP000187506">
    <property type="component" value="Chromosome"/>
</dbReference>
<evidence type="ECO:0000256" key="2">
    <source>
        <dbReference type="ARBA" id="ARBA00022862"/>
    </source>
</evidence>
<evidence type="ECO:0000313" key="8">
    <source>
        <dbReference type="EMBL" id="APY00483.1"/>
    </source>
</evidence>
<dbReference type="Pfam" id="PF08534">
    <property type="entry name" value="Redoxin"/>
    <property type="match status" value="1"/>
</dbReference>
<feature type="active site" description="Cysteine sulfenic acid (-SOH) intermediate" evidence="6">
    <location>
        <position position="60"/>
    </location>
</feature>
<sequence>MATITLGGKPIETLGSLPNIGEKAPDFTLTLSDLSTKNLSDFKGHKVLLNIFPSVDTGVCAQSARAFNKEAAEMNNTKVLCISRDLPFAQARFCAAEGLDNVLMLSDFKDGSFGKNYGLEVSSGSFAGLHSRCVIVLDENAVVKYTEQVPEIGEEPNYKASLYALLDE</sequence>
<keyword evidence="5 6" id="KW-0676">Redox-active center</keyword>
<dbReference type="EMBL" id="CP019352">
    <property type="protein sequence ID" value="APY00483.1"/>
    <property type="molecule type" value="Genomic_DNA"/>
</dbReference>
<evidence type="ECO:0000256" key="5">
    <source>
        <dbReference type="ARBA" id="ARBA00023284"/>
    </source>
</evidence>
<name>A0AAC9LMT5_9FLAO</name>
<organism evidence="8 9">
    <name type="scientific">Lacinutrix venerupis</name>
    <dbReference type="NCBI Taxonomy" id="1486034"/>
    <lineage>
        <taxon>Bacteria</taxon>
        <taxon>Pseudomonadati</taxon>
        <taxon>Bacteroidota</taxon>
        <taxon>Flavobacteriia</taxon>
        <taxon>Flavobacteriales</taxon>
        <taxon>Flavobacteriaceae</taxon>
        <taxon>Lacinutrix</taxon>
    </lineage>
</organism>
<dbReference type="HAMAP" id="MF_00269">
    <property type="entry name" value="Tpx"/>
    <property type="match status" value="1"/>
</dbReference>
<keyword evidence="3 6" id="KW-0560">Oxidoreductase</keyword>
<dbReference type="InterPro" id="IPR050455">
    <property type="entry name" value="Tpx_Peroxidase_subfamily"/>
</dbReference>
<evidence type="ECO:0000256" key="4">
    <source>
        <dbReference type="ARBA" id="ARBA00023157"/>
    </source>
</evidence>
<dbReference type="InterPro" id="IPR002065">
    <property type="entry name" value="TPX"/>
</dbReference>
<comment type="similarity">
    <text evidence="6">Belongs to the peroxiredoxin family. Tpx subfamily.</text>
</comment>